<gene>
    <name evidence="1" type="ORF">EV420DRAFT_1232966</name>
</gene>
<dbReference type="Proteomes" id="UP001175211">
    <property type="component" value="Unassembled WGS sequence"/>
</dbReference>
<evidence type="ECO:0000313" key="2">
    <source>
        <dbReference type="Proteomes" id="UP001175211"/>
    </source>
</evidence>
<protein>
    <submittedName>
        <fullName evidence="1">Uncharacterized protein</fullName>
    </submittedName>
</protein>
<feature type="non-terminal residue" evidence="1">
    <location>
        <position position="84"/>
    </location>
</feature>
<accession>A0AA39N2W1</accession>
<sequence>KQVMILSVLRHSSNQRFNAFQSVIGSFLESKQCPEIILETVAHMGISISVKSIARMVNSLSKKAEEQLKTLGPSNNIYDNFDMD</sequence>
<dbReference type="AlphaFoldDB" id="A0AA39N2W1"/>
<organism evidence="1 2">
    <name type="scientific">Armillaria tabescens</name>
    <name type="common">Ringless honey mushroom</name>
    <name type="synonym">Agaricus tabescens</name>
    <dbReference type="NCBI Taxonomy" id="1929756"/>
    <lineage>
        <taxon>Eukaryota</taxon>
        <taxon>Fungi</taxon>
        <taxon>Dikarya</taxon>
        <taxon>Basidiomycota</taxon>
        <taxon>Agaricomycotina</taxon>
        <taxon>Agaricomycetes</taxon>
        <taxon>Agaricomycetidae</taxon>
        <taxon>Agaricales</taxon>
        <taxon>Marasmiineae</taxon>
        <taxon>Physalacriaceae</taxon>
        <taxon>Desarmillaria</taxon>
    </lineage>
</organism>
<name>A0AA39N2W1_ARMTA</name>
<dbReference type="GeneID" id="85350101"/>
<keyword evidence="2" id="KW-1185">Reference proteome</keyword>
<dbReference type="EMBL" id="JAUEPS010000025">
    <property type="protein sequence ID" value="KAK0455374.1"/>
    <property type="molecule type" value="Genomic_DNA"/>
</dbReference>
<feature type="non-terminal residue" evidence="1">
    <location>
        <position position="1"/>
    </location>
</feature>
<proteinExistence type="predicted"/>
<reference evidence="1" key="1">
    <citation type="submission" date="2023-06" db="EMBL/GenBank/DDBJ databases">
        <authorList>
            <consortium name="Lawrence Berkeley National Laboratory"/>
            <person name="Ahrendt S."/>
            <person name="Sahu N."/>
            <person name="Indic B."/>
            <person name="Wong-Bajracharya J."/>
            <person name="Merenyi Z."/>
            <person name="Ke H.-M."/>
            <person name="Monk M."/>
            <person name="Kocsube S."/>
            <person name="Drula E."/>
            <person name="Lipzen A."/>
            <person name="Balint B."/>
            <person name="Henrissat B."/>
            <person name="Andreopoulos B."/>
            <person name="Martin F.M."/>
            <person name="Harder C.B."/>
            <person name="Rigling D."/>
            <person name="Ford K.L."/>
            <person name="Foster G.D."/>
            <person name="Pangilinan J."/>
            <person name="Papanicolaou A."/>
            <person name="Barry K."/>
            <person name="LaButti K."/>
            <person name="Viragh M."/>
            <person name="Koriabine M."/>
            <person name="Yan M."/>
            <person name="Riley R."/>
            <person name="Champramary S."/>
            <person name="Plett K.L."/>
            <person name="Tsai I.J."/>
            <person name="Slot J."/>
            <person name="Sipos G."/>
            <person name="Plett J."/>
            <person name="Nagy L.G."/>
            <person name="Grigoriev I.V."/>
        </authorList>
    </citation>
    <scope>NUCLEOTIDE SEQUENCE</scope>
    <source>
        <strain evidence="1">CCBAS 213</strain>
    </source>
</reference>
<evidence type="ECO:0000313" key="1">
    <source>
        <dbReference type="EMBL" id="KAK0455374.1"/>
    </source>
</evidence>
<dbReference type="RefSeq" id="XP_060328884.1">
    <property type="nucleotide sequence ID" value="XM_060466553.1"/>
</dbReference>
<comment type="caution">
    <text evidence="1">The sequence shown here is derived from an EMBL/GenBank/DDBJ whole genome shotgun (WGS) entry which is preliminary data.</text>
</comment>